<feature type="domain" description="CAP N-terminal" evidence="1">
    <location>
        <begin position="95"/>
        <end position="173"/>
    </location>
</feature>
<dbReference type="InterPro" id="IPR001837">
    <property type="entry name" value="Adenylate_cyclase-assoc_CAP"/>
</dbReference>
<organism evidence="2 3">
    <name type="scientific">Ostreobium quekettii</name>
    <dbReference type="NCBI Taxonomy" id="121088"/>
    <lineage>
        <taxon>Eukaryota</taxon>
        <taxon>Viridiplantae</taxon>
        <taxon>Chlorophyta</taxon>
        <taxon>core chlorophytes</taxon>
        <taxon>Ulvophyceae</taxon>
        <taxon>TCBD clade</taxon>
        <taxon>Bryopsidales</taxon>
        <taxon>Ostreobineae</taxon>
        <taxon>Ostreobiaceae</taxon>
        <taxon>Ostreobium</taxon>
    </lineage>
</organism>
<reference evidence="2" key="1">
    <citation type="submission" date="2020-12" db="EMBL/GenBank/DDBJ databases">
        <authorList>
            <person name="Iha C."/>
        </authorList>
    </citation>
    <scope>NUCLEOTIDE SEQUENCE</scope>
</reference>
<evidence type="ECO:0000259" key="1">
    <source>
        <dbReference type="Pfam" id="PF21938"/>
    </source>
</evidence>
<dbReference type="PANTHER" id="PTHR10652">
    <property type="entry name" value="ADENYLYL CYCLASE-ASSOCIATED PROTEIN"/>
    <property type="match status" value="1"/>
</dbReference>
<dbReference type="Gene3D" id="1.25.40.330">
    <property type="entry name" value="Adenylate cyclase-associated CAP, N-terminal domain"/>
    <property type="match status" value="1"/>
</dbReference>
<keyword evidence="3" id="KW-1185">Reference proteome</keyword>
<dbReference type="InterPro" id="IPR053950">
    <property type="entry name" value="CAP_N"/>
</dbReference>
<dbReference type="Pfam" id="PF21938">
    <property type="entry name" value="CAP_N"/>
    <property type="match status" value="1"/>
</dbReference>
<dbReference type="InterPro" id="IPR036222">
    <property type="entry name" value="CAP_N_sf"/>
</dbReference>
<name>A0A8S1JBY2_9CHLO</name>
<comment type="caution">
    <text evidence="2">The sequence shown here is derived from an EMBL/GenBank/DDBJ whole genome shotgun (WGS) entry which is preliminary data.</text>
</comment>
<proteinExistence type="predicted"/>
<dbReference type="GO" id="GO:0003779">
    <property type="term" value="F:actin binding"/>
    <property type="evidence" value="ECO:0007669"/>
    <property type="project" value="InterPro"/>
</dbReference>
<evidence type="ECO:0000313" key="3">
    <source>
        <dbReference type="Proteomes" id="UP000708148"/>
    </source>
</evidence>
<dbReference type="SUPFAM" id="SSF101278">
    <property type="entry name" value="N-terminal domain of adenylylcyclase associated protein, CAP"/>
    <property type="match status" value="1"/>
</dbReference>
<dbReference type="PROSITE" id="PS01088">
    <property type="entry name" value="CAP_1"/>
    <property type="match status" value="1"/>
</dbReference>
<dbReference type="EMBL" id="CAJHUC010001442">
    <property type="protein sequence ID" value="CAD7701133.1"/>
    <property type="molecule type" value="Genomic_DNA"/>
</dbReference>
<dbReference type="AlphaFoldDB" id="A0A8S1JBY2"/>
<accession>A0A8S1JBY2</accession>
<sequence>MDGLEAVVERLERVAGRLEKFEGHVGAAGAVISSGASTPISSGPAATSAPSSPAPRASSSVEAYDMLLVQQVARVVVTAKKIGREGELWPIDQRDLVVEASKLFEQAFQELRRVVEAMSACKRPALPDLQKLLAPAGDLLVSATNKAEHCRSAANNHLKMIAEGLQALTWTAFTGSGP</sequence>
<dbReference type="GO" id="GO:0019933">
    <property type="term" value="P:cAMP-mediated signaling"/>
    <property type="evidence" value="ECO:0007669"/>
    <property type="project" value="TreeGrafter"/>
</dbReference>
<dbReference type="GO" id="GO:0008179">
    <property type="term" value="F:adenylate cyclase binding"/>
    <property type="evidence" value="ECO:0007669"/>
    <property type="project" value="TreeGrafter"/>
</dbReference>
<evidence type="ECO:0000313" key="2">
    <source>
        <dbReference type="EMBL" id="CAD7701133.1"/>
    </source>
</evidence>
<dbReference type="GO" id="GO:0005737">
    <property type="term" value="C:cytoplasm"/>
    <property type="evidence" value="ECO:0007669"/>
    <property type="project" value="TreeGrafter"/>
</dbReference>
<gene>
    <name evidence="2" type="ORF">OSTQU699_LOCUS6492</name>
</gene>
<dbReference type="Proteomes" id="UP000708148">
    <property type="component" value="Unassembled WGS sequence"/>
</dbReference>
<protein>
    <recommendedName>
        <fullName evidence="1">CAP N-terminal domain-containing protein</fullName>
    </recommendedName>
</protein>
<dbReference type="InterPro" id="IPR018106">
    <property type="entry name" value="CAP_CS_N"/>
</dbReference>
<dbReference type="PANTHER" id="PTHR10652:SF0">
    <property type="entry name" value="ADENYLYL CYCLASE-ASSOCIATED PROTEIN"/>
    <property type="match status" value="1"/>
</dbReference>
<dbReference type="GO" id="GO:0007015">
    <property type="term" value="P:actin filament organization"/>
    <property type="evidence" value="ECO:0007669"/>
    <property type="project" value="TreeGrafter"/>
</dbReference>